<feature type="transmembrane region" description="Helical" evidence="1">
    <location>
        <begin position="149"/>
        <end position="169"/>
    </location>
</feature>
<keyword evidence="3" id="KW-1185">Reference proteome</keyword>
<feature type="transmembrane region" description="Helical" evidence="1">
    <location>
        <begin position="178"/>
        <end position="196"/>
    </location>
</feature>
<dbReference type="Proteomes" id="UP000271469">
    <property type="component" value="Chromosome"/>
</dbReference>
<sequence length="317" mass="33492">MSDSRLSGPRVCPRGQVVVRPATDSLECVHSWVPALLSVLAALLIAGGTVMRQRASHASGAIARGWWIGAIIALCGFASQVAALGLGSILLVQPLVVLAILFALPMEAWADRRRPLRIEWAWGAVLVVCVTLFLAISRPEPSQRRPENLLMVATIGVVIFVLVCCVIAAERSNQHYKALLYGVTAGALFGMSALLVKSVAYQVINDFGRTFTQPEIYLFVIVAGSGIIAQQRAFGAGELQTSFPALTVVELAVSMGLGVALLGENLSVSVPTALFLGVVLAVMVRAVLELAKLAAVRAEAISCHTRQSVATSDVTAP</sequence>
<gene>
    <name evidence="2" type="ORF">D7316_04821</name>
</gene>
<feature type="transmembrane region" description="Helical" evidence="1">
    <location>
        <begin position="63"/>
        <end position="83"/>
    </location>
</feature>
<feature type="transmembrane region" description="Helical" evidence="1">
    <location>
        <begin position="89"/>
        <end position="108"/>
    </location>
</feature>
<feature type="transmembrane region" description="Helical" evidence="1">
    <location>
        <begin position="241"/>
        <end position="262"/>
    </location>
</feature>
<feature type="transmembrane region" description="Helical" evidence="1">
    <location>
        <begin position="120"/>
        <end position="137"/>
    </location>
</feature>
<dbReference type="KEGG" id="gom:D7316_04821"/>
<feature type="transmembrane region" description="Helical" evidence="1">
    <location>
        <begin position="268"/>
        <end position="288"/>
    </location>
</feature>
<evidence type="ECO:0000313" key="3">
    <source>
        <dbReference type="Proteomes" id="UP000271469"/>
    </source>
</evidence>
<dbReference type="PANTHER" id="PTHR40761">
    <property type="entry name" value="CONSERVED INTEGRAL MEMBRANE ALANINE VALINE AND LEUCINE RICH PROTEIN-RELATED"/>
    <property type="match status" value="1"/>
</dbReference>
<reference evidence="2 3" key="1">
    <citation type="submission" date="2018-11" db="EMBL/GenBank/DDBJ databases">
        <title>Gordonia insulae sp. nov., isolated from an island soil.</title>
        <authorList>
            <person name="Kim Y.S."/>
            <person name="Kim S.B."/>
        </authorList>
    </citation>
    <scope>NUCLEOTIDE SEQUENCE [LARGE SCALE GENOMIC DNA]</scope>
    <source>
        <strain evidence="2 3">MMS17-SY073</strain>
    </source>
</reference>
<feature type="transmembrane region" description="Helical" evidence="1">
    <location>
        <begin position="32"/>
        <end position="51"/>
    </location>
</feature>
<evidence type="ECO:0000313" key="2">
    <source>
        <dbReference type="EMBL" id="AZG48204.1"/>
    </source>
</evidence>
<dbReference type="AlphaFoldDB" id="A0A3G8JSU9"/>
<protein>
    <submittedName>
        <fullName evidence="2">Uncharacterized protein</fullName>
    </submittedName>
</protein>
<keyword evidence="1" id="KW-1133">Transmembrane helix</keyword>
<evidence type="ECO:0000256" key="1">
    <source>
        <dbReference type="SAM" id="Phobius"/>
    </source>
</evidence>
<organism evidence="2 3">
    <name type="scientific">Gordonia insulae</name>
    <dbReference type="NCBI Taxonomy" id="2420509"/>
    <lineage>
        <taxon>Bacteria</taxon>
        <taxon>Bacillati</taxon>
        <taxon>Actinomycetota</taxon>
        <taxon>Actinomycetes</taxon>
        <taxon>Mycobacteriales</taxon>
        <taxon>Gordoniaceae</taxon>
        <taxon>Gordonia</taxon>
    </lineage>
</organism>
<dbReference type="PANTHER" id="PTHR40761:SF1">
    <property type="entry name" value="CONSERVED INTEGRAL MEMBRANE ALANINE VALINE AND LEUCINE RICH PROTEIN-RELATED"/>
    <property type="match status" value="1"/>
</dbReference>
<proteinExistence type="predicted"/>
<dbReference type="NCBIfam" id="NF038012">
    <property type="entry name" value="DMT_1"/>
    <property type="match status" value="1"/>
</dbReference>
<accession>A0A3G8JSU9</accession>
<keyword evidence="1" id="KW-0812">Transmembrane</keyword>
<dbReference type="EMBL" id="CP033972">
    <property type="protein sequence ID" value="AZG48204.1"/>
    <property type="molecule type" value="Genomic_DNA"/>
</dbReference>
<keyword evidence="1" id="KW-0472">Membrane</keyword>
<feature type="transmembrane region" description="Helical" evidence="1">
    <location>
        <begin position="216"/>
        <end position="234"/>
    </location>
</feature>
<name>A0A3G8JSU9_9ACTN</name>